<dbReference type="RefSeq" id="WP_082216205.1">
    <property type="nucleotide sequence ID" value="NZ_FUZA01000005.1"/>
</dbReference>
<dbReference type="EMBL" id="FUZA01000005">
    <property type="protein sequence ID" value="SKC03539.1"/>
    <property type="molecule type" value="Genomic_DNA"/>
</dbReference>
<accession>A0A1T5G5C3</accession>
<dbReference type="AlphaFoldDB" id="A0A1T5G5C3"/>
<evidence type="ECO:0000313" key="2">
    <source>
        <dbReference type="Proteomes" id="UP000190897"/>
    </source>
</evidence>
<sequence length="78" mass="8880">MKLTPKISRRTELMADAYAAYFLAYTKGAAMKLNDLQQVAEVFYNIGYSRNADKKDHIIGSREFASLFDADLNELVKK</sequence>
<protein>
    <submittedName>
        <fullName evidence="1">Uncharacterized protein</fullName>
    </submittedName>
</protein>
<proteinExistence type="predicted"/>
<evidence type="ECO:0000313" key="1">
    <source>
        <dbReference type="EMBL" id="SKC03539.1"/>
    </source>
</evidence>
<dbReference type="STRING" id="651661.SAMN05660293_03670"/>
<dbReference type="Proteomes" id="UP000190897">
    <property type="component" value="Unassembled WGS sequence"/>
</dbReference>
<keyword evidence="2" id="KW-1185">Reference proteome</keyword>
<dbReference type="OrthoDB" id="9152336at2"/>
<gene>
    <name evidence="1" type="ORF">SAMN05660293_03670</name>
</gene>
<name>A0A1T5G5C3_9BACT</name>
<reference evidence="2" key="1">
    <citation type="submission" date="2017-02" db="EMBL/GenBank/DDBJ databases">
        <authorList>
            <person name="Varghese N."/>
            <person name="Submissions S."/>
        </authorList>
    </citation>
    <scope>NUCLEOTIDE SEQUENCE [LARGE SCALE GENOMIC DNA]</scope>
    <source>
        <strain evidence="2">DSM 22270</strain>
    </source>
</reference>
<organism evidence="1 2">
    <name type="scientific">Dyadobacter psychrophilus</name>
    <dbReference type="NCBI Taxonomy" id="651661"/>
    <lineage>
        <taxon>Bacteria</taxon>
        <taxon>Pseudomonadati</taxon>
        <taxon>Bacteroidota</taxon>
        <taxon>Cytophagia</taxon>
        <taxon>Cytophagales</taxon>
        <taxon>Spirosomataceae</taxon>
        <taxon>Dyadobacter</taxon>
    </lineage>
</organism>